<name>A0A5C5YJT4_9BACT</name>
<organism evidence="2 3">
    <name type="scientific">Allorhodopirellula solitaria</name>
    <dbReference type="NCBI Taxonomy" id="2527987"/>
    <lineage>
        <taxon>Bacteria</taxon>
        <taxon>Pseudomonadati</taxon>
        <taxon>Planctomycetota</taxon>
        <taxon>Planctomycetia</taxon>
        <taxon>Pirellulales</taxon>
        <taxon>Pirellulaceae</taxon>
        <taxon>Allorhodopirellula</taxon>
    </lineage>
</organism>
<dbReference type="EMBL" id="SJPK01000001">
    <property type="protein sequence ID" value="TWT75156.1"/>
    <property type="molecule type" value="Genomic_DNA"/>
</dbReference>
<dbReference type="Proteomes" id="UP000318053">
    <property type="component" value="Unassembled WGS sequence"/>
</dbReference>
<proteinExistence type="predicted"/>
<protein>
    <submittedName>
        <fullName evidence="2">Uncharacterized protein</fullName>
    </submittedName>
</protein>
<evidence type="ECO:0000256" key="1">
    <source>
        <dbReference type="SAM" id="MobiDB-lite"/>
    </source>
</evidence>
<comment type="caution">
    <text evidence="2">The sequence shown here is derived from an EMBL/GenBank/DDBJ whole genome shotgun (WGS) entry which is preliminary data.</text>
</comment>
<sequence>MILFICWVVFTLVLIIAFTVAAVLEKRNQDPPAVTEEPLDESYENSDSMEDEDVVEEFEGAEEFSDQPAGDAVAADDFAAFDEEFK</sequence>
<reference evidence="2 3" key="1">
    <citation type="submission" date="2019-02" db="EMBL/GenBank/DDBJ databases">
        <title>Deep-cultivation of Planctomycetes and their phenomic and genomic characterization uncovers novel biology.</title>
        <authorList>
            <person name="Wiegand S."/>
            <person name="Jogler M."/>
            <person name="Boedeker C."/>
            <person name="Pinto D."/>
            <person name="Vollmers J."/>
            <person name="Rivas-Marin E."/>
            <person name="Kohn T."/>
            <person name="Peeters S.H."/>
            <person name="Heuer A."/>
            <person name="Rast P."/>
            <person name="Oberbeckmann S."/>
            <person name="Bunk B."/>
            <person name="Jeske O."/>
            <person name="Meyerdierks A."/>
            <person name="Storesund J.E."/>
            <person name="Kallscheuer N."/>
            <person name="Luecker S."/>
            <person name="Lage O.M."/>
            <person name="Pohl T."/>
            <person name="Merkel B.J."/>
            <person name="Hornburger P."/>
            <person name="Mueller R.-W."/>
            <person name="Bruemmer F."/>
            <person name="Labrenz M."/>
            <person name="Spormann A.M."/>
            <person name="Op Den Camp H."/>
            <person name="Overmann J."/>
            <person name="Amann R."/>
            <person name="Jetten M.S.M."/>
            <person name="Mascher T."/>
            <person name="Medema M.H."/>
            <person name="Devos D.P."/>
            <person name="Kaster A.-K."/>
            <person name="Ovreas L."/>
            <person name="Rohde M."/>
            <person name="Galperin M.Y."/>
            <person name="Jogler C."/>
        </authorList>
    </citation>
    <scope>NUCLEOTIDE SEQUENCE [LARGE SCALE GENOMIC DNA]</scope>
    <source>
        <strain evidence="2 3">CA85</strain>
    </source>
</reference>
<feature type="compositionally biased region" description="Acidic residues" evidence="1">
    <location>
        <begin position="37"/>
        <end position="52"/>
    </location>
</feature>
<evidence type="ECO:0000313" key="2">
    <source>
        <dbReference type="EMBL" id="TWT75156.1"/>
    </source>
</evidence>
<accession>A0A5C5YJT4</accession>
<dbReference type="AlphaFoldDB" id="A0A5C5YJT4"/>
<evidence type="ECO:0000313" key="3">
    <source>
        <dbReference type="Proteomes" id="UP000318053"/>
    </source>
</evidence>
<gene>
    <name evidence="2" type="ORF">CA85_04450</name>
</gene>
<dbReference type="OrthoDB" id="9995387at2"/>
<keyword evidence="3" id="KW-1185">Reference proteome</keyword>
<feature type="region of interest" description="Disordered" evidence="1">
    <location>
        <begin position="29"/>
        <end position="52"/>
    </location>
</feature>